<proteinExistence type="predicted"/>
<comment type="caution">
    <text evidence="1">The sequence shown here is derived from an EMBL/GenBank/DDBJ whole genome shotgun (WGS) entry which is preliminary data.</text>
</comment>
<dbReference type="EMBL" id="NIXT01005979">
    <property type="protein sequence ID" value="OXD76599.1"/>
    <property type="molecule type" value="Genomic_DNA"/>
</dbReference>
<accession>A0A227F5F3</accession>
<feature type="non-terminal residue" evidence="1">
    <location>
        <position position="67"/>
    </location>
</feature>
<protein>
    <submittedName>
        <fullName evidence="1">Uncharacterized protein</fullName>
    </submittedName>
</protein>
<dbReference type="Proteomes" id="UP000214596">
    <property type="component" value="Unassembled WGS sequence"/>
</dbReference>
<reference evidence="1 2" key="1">
    <citation type="journal article" date="2017" name="Appl. Environ. Microbiol.">
        <title>Parallel evolution of two clades of a major Atlantic endemic Vibrio parahaemolyticus pathogen lineage by independent acquisition of related pathogenicity islands.</title>
        <authorList>
            <person name="Xu F."/>
            <person name="Gonzalez-Escalona N."/>
            <person name="Drees K.P."/>
            <person name="Sebra R.P."/>
            <person name="Cooper V.S."/>
            <person name="Jones S.H."/>
            <person name="Whistler C.A."/>
        </authorList>
    </citation>
    <scope>NUCLEOTIDE SEQUENCE [LARGE SCALE GENOMIC DNA]</scope>
    <source>
        <strain evidence="1 2">MAVP-3</strain>
    </source>
</reference>
<feature type="non-terminal residue" evidence="1">
    <location>
        <position position="1"/>
    </location>
</feature>
<name>A0A227F5F3_VIBPH</name>
<gene>
    <name evidence="1" type="ORF">CA163_41290</name>
</gene>
<organism evidence="1 2">
    <name type="scientific">Vibrio parahaemolyticus</name>
    <dbReference type="NCBI Taxonomy" id="670"/>
    <lineage>
        <taxon>Bacteria</taxon>
        <taxon>Pseudomonadati</taxon>
        <taxon>Pseudomonadota</taxon>
        <taxon>Gammaproteobacteria</taxon>
        <taxon>Vibrionales</taxon>
        <taxon>Vibrionaceae</taxon>
        <taxon>Vibrio</taxon>
    </lineage>
</organism>
<dbReference type="AlphaFoldDB" id="A0A227F5F3"/>
<evidence type="ECO:0000313" key="2">
    <source>
        <dbReference type="Proteomes" id="UP000214596"/>
    </source>
</evidence>
<evidence type="ECO:0000313" key="1">
    <source>
        <dbReference type="EMBL" id="OXD76599.1"/>
    </source>
</evidence>
<sequence>RSNKNSLVCSMTIIHPMGDAERSFQSFHTFDYSIEGSMPVSPSLQTLGLQLSFSQDADCLRETLKLL</sequence>